<protein>
    <submittedName>
        <fullName evidence="1">Uncharacterized protein</fullName>
    </submittedName>
</protein>
<feature type="non-terminal residue" evidence="1">
    <location>
        <position position="79"/>
    </location>
</feature>
<comment type="caution">
    <text evidence="1">The sequence shown here is derived from an EMBL/GenBank/DDBJ whole genome shotgun (WGS) entry which is preliminary data.</text>
</comment>
<dbReference type="SUPFAM" id="SSF53850">
    <property type="entry name" value="Periplasmic binding protein-like II"/>
    <property type="match status" value="1"/>
</dbReference>
<proteinExistence type="predicted"/>
<dbReference type="Gene3D" id="3.40.190.10">
    <property type="entry name" value="Periplasmic binding protein-like II"/>
    <property type="match status" value="1"/>
</dbReference>
<reference evidence="1" key="1">
    <citation type="journal article" date="2014" name="Front. Microbiol.">
        <title>High frequency of phylogenetically diverse reductive dehalogenase-homologous genes in deep subseafloor sedimentary metagenomes.</title>
        <authorList>
            <person name="Kawai M."/>
            <person name="Futagami T."/>
            <person name="Toyoda A."/>
            <person name="Takaki Y."/>
            <person name="Nishi S."/>
            <person name="Hori S."/>
            <person name="Arai W."/>
            <person name="Tsubouchi T."/>
            <person name="Morono Y."/>
            <person name="Uchiyama I."/>
            <person name="Ito T."/>
            <person name="Fujiyama A."/>
            <person name="Inagaki F."/>
            <person name="Takami H."/>
        </authorList>
    </citation>
    <scope>NUCLEOTIDE SEQUENCE</scope>
    <source>
        <strain evidence="1">Expedition CK06-06</strain>
    </source>
</reference>
<accession>X1KDN8</accession>
<organism evidence="1">
    <name type="scientific">marine sediment metagenome</name>
    <dbReference type="NCBI Taxonomy" id="412755"/>
    <lineage>
        <taxon>unclassified sequences</taxon>
        <taxon>metagenomes</taxon>
        <taxon>ecological metagenomes</taxon>
    </lineage>
</organism>
<gene>
    <name evidence="1" type="ORF">S03H2_63913</name>
</gene>
<name>X1KDN8_9ZZZZ</name>
<dbReference type="AlphaFoldDB" id="X1KDN8"/>
<dbReference type="EMBL" id="BARU01041457">
    <property type="protein sequence ID" value="GAH88294.1"/>
    <property type="molecule type" value="Genomic_DNA"/>
</dbReference>
<evidence type="ECO:0000313" key="1">
    <source>
        <dbReference type="EMBL" id="GAH88294.1"/>
    </source>
</evidence>
<sequence length="79" mass="9219">MFRKGKKMLGLLVLVGLLIAFLAQAVWSAEKVQLNWWVVSEPKRDECIKMIINNFQQEYPDIEVNLVSIPNDPYKTKIR</sequence>